<feature type="region of interest" description="Disordered" evidence="1">
    <location>
        <begin position="138"/>
        <end position="157"/>
    </location>
</feature>
<accession>A0A835XL34</accession>
<keyword evidence="3" id="KW-1185">Reference proteome</keyword>
<dbReference type="AlphaFoldDB" id="A0A835XL34"/>
<name>A0A835XL34_9CHLO</name>
<feature type="region of interest" description="Disordered" evidence="1">
    <location>
        <begin position="1"/>
        <end position="30"/>
    </location>
</feature>
<evidence type="ECO:0000313" key="3">
    <source>
        <dbReference type="Proteomes" id="UP000612055"/>
    </source>
</evidence>
<sequence>MPPRRSAATAPRAASGSAARSGAAGSGGRSAPSLPAALLSGYKRLPEIAAGLLVTPTIGPLPAGRRLPPEWEGAVRRRQQWLAQLEQVGDCVEGLPYDDGRTAAGVAELVSTHTAETEALLGIVAAGLREGTTARATVRPITGGGGDRDGGGDSGAGAGGGDVNVTYTFNALYYNPSYTASNVAVMLLSRGIPLPASRHALGVLRFARALLATQPFHVLSRCLAVAASNLKQPSGGGGSSGASGGGGASDAAAAAAVAAAAPISCAALDHLLVLLEALMEAALDGGLQTQGPSSAAGGAEAAPVMPPGLAAEVAAAREACAEELARALAESGVVEHAARALLLLQAQGPLRAGDPRRAPGLLDCHTDLWFMSAPSGNVDESLLPPSTAALFYSAVRGRGLQTAVMVYGIGTLRVIDRGPSYGLPAALQTAGLALIEPGKGPCPDTAALRLMLGLLSSGTPLPPPGRGASLALALRTARAAAGSLFGGRPMCLVEPPPRKPATPLPKSAAVELLVASLHTAQRLLRETDTSPRQAEQRREWWWLAGWAVCGASGPAEPEWRRWLWDLVTEPLLVVWPDGCLDLDALPPSAPPEVAAALAGGLLLQLARFISPARADAATTLGLDSAPATELFAACCEGRDSGAQGANGFTLFLAPLLAYGGVGESQALLQSLGQLAGLGAPSPDRGMCGGARKDGAEKAAAARQAAALLRDLGRALRGRGGTGQRAAGVLDPASASSSAAPESPAQRLGRMAA</sequence>
<dbReference type="EMBL" id="JAEHOE010000118">
    <property type="protein sequence ID" value="KAG2486063.1"/>
    <property type="molecule type" value="Genomic_DNA"/>
</dbReference>
<organism evidence="2 3">
    <name type="scientific">Edaphochlamys debaryana</name>
    <dbReference type="NCBI Taxonomy" id="47281"/>
    <lineage>
        <taxon>Eukaryota</taxon>
        <taxon>Viridiplantae</taxon>
        <taxon>Chlorophyta</taxon>
        <taxon>core chlorophytes</taxon>
        <taxon>Chlorophyceae</taxon>
        <taxon>CS clade</taxon>
        <taxon>Chlamydomonadales</taxon>
        <taxon>Chlamydomonadales incertae sedis</taxon>
        <taxon>Edaphochlamys</taxon>
    </lineage>
</organism>
<feature type="compositionally biased region" description="Low complexity" evidence="1">
    <location>
        <begin position="723"/>
        <end position="744"/>
    </location>
</feature>
<comment type="caution">
    <text evidence="2">The sequence shown here is derived from an EMBL/GenBank/DDBJ whole genome shotgun (WGS) entry which is preliminary data.</text>
</comment>
<gene>
    <name evidence="2" type="ORF">HYH03_015269</name>
</gene>
<evidence type="ECO:0000313" key="2">
    <source>
        <dbReference type="EMBL" id="KAG2486063.1"/>
    </source>
</evidence>
<proteinExistence type="predicted"/>
<dbReference type="Proteomes" id="UP000612055">
    <property type="component" value="Unassembled WGS sequence"/>
</dbReference>
<evidence type="ECO:0000256" key="1">
    <source>
        <dbReference type="SAM" id="MobiDB-lite"/>
    </source>
</evidence>
<protein>
    <submittedName>
        <fullName evidence="2">Uncharacterized protein</fullName>
    </submittedName>
</protein>
<feature type="region of interest" description="Disordered" evidence="1">
    <location>
        <begin position="717"/>
        <end position="752"/>
    </location>
</feature>
<reference evidence="2" key="1">
    <citation type="journal article" date="2020" name="bioRxiv">
        <title>Comparative genomics of Chlamydomonas.</title>
        <authorList>
            <person name="Craig R.J."/>
            <person name="Hasan A.R."/>
            <person name="Ness R.W."/>
            <person name="Keightley P.D."/>
        </authorList>
    </citation>
    <scope>NUCLEOTIDE SEQUENCE</scope>
    <source>
        <strain evidence="2">CCAP 11/70</strain>
    </source>
</reference>